<name>A0A1H9KTC7_9BURK</name>
<dbReference type="STRING" id="180197.SAMN02982919_01655"/>
<sequence length="87" mass="9156">MNLVNVVKRRVQSAMDSVRATALAFRLFFLGLIGLSLSTGANAAALIDTSAVVSAISEGVTIISAIGVAILSLVVVIKLFKWVQRVL</sequence>
<dbReference type="InterPro" id="IPR008020">
    <property type="entry name" value="G8P"/>
</dbReference>
<accession>A0A1H9KTC7</accession>
<evidence type="ECO:0000256" key="1">
    <source>
        <dbReference type="SAM" id="Phobius"/>
    </source>
</evidence>
<gene>
    <name evidence="2" type="ORF">SAMN02982919_01655</name>
</gene>
<keyword evidence="2" id="KW-0167">Capsid protein</keyword>
<feature type="transmembrane region" description="Helical" evidence="1">
    <location>
        <begin position="59"/>
        <end position="80"/>
    </location>
</feature>
<evidence type="ECO:0000313" key="3">
    <source>
        <dbReference type="Proteomes" id="UP000199766"/>
    </source>
</evidence>
<keyword evidence="3" id="KW-1185">Reference proteome</keyword>
<dbReference type="EMBL" id="FOGD01000003">
    <property type="protein sequence ID" value="SER02382.1"/>
    <property type="molecule type" value="Genomic_DNA"/>
</dbReference>
<keyword evidence="1" id="KW-1133">Transmembrane helix</keyword>
<dbReference type="Pfam" id="PF05356">
    <property type="entry name" value="Phage_Coat_B"/>
    <property type="match status" value="1"/>
</dbReference>
<dbReference type="RefSeq" id="WP_091455636.1">
    <property type="nucleotide sequence ID" value="NZ_FOGD01000003.1"/>
</dbReference>
<protein>
    <submittedName>
        <fullName evidence="2">Bacteriophage coat protein B</fullName>
    </submittedName>
</protein>
<dbReference type="SUPFAM" id="SSF57987">
    <property type="entry name" value="Inovirus (filamentous phage) major coat protein"/>
    <property type="match status" value="1"/>
</dbReference>
<keyword evidence="1" id="KW-0472">Membrane</keyword>
<dbReference type="AlphaFoldDB" id="A0A1H9KTC7"/>
<evidence type="ECO:0000313" key="2">
    <source>
        <dbReference type="EMBL" id="SER02382.1"/>
    </source>
</evidence>
<organism evidence="2 3">
    <name type="scientific">Giesbergeria anulus</name>
    <dbReference type="NCBI Taxonomy" id="180197"/>
    <lineage>
        <taxon>Bacteria</taxon>
        <taxon>Pseudomonadati</taxon>
        <taxon>Pseudomonadota</taxon>
        <taxon>Betaproteobacteria</taxon>
        <taxon>Burkholderiales</taxon>
        <taxon>Comamonadaceae</taxon>
        <taxon>Giesbergeria</taxon>
    </lineage>
</organism>
<keyword evidence="2" id="KW-0946">Virion</keyword>
<proteinExistence type="predicted"/>
<dbReference type="OrthoDB" id="10004898at2"/>
<keyword evidence="1" id="KW-0812">Transmembrane</keyword>
<reference evidence="2 3" key="1">
    <citation type="submission" date="2016-10" db="EMBL/GenBank/DDBJ databases">
        <authorList>
            <person name="de Groot N.N."/>
        </authorList>
    </citation>
    <scope>NUCLEOTIDE SEQUENCE [LARGE SCALE GENOMIC DNA]</scope>
    <source>
        <strain evidence="2 3">ATCC 35958</strain>
    </source>
</reference>
<dbReference type="Proteomes" id="UP000199766">
    <property type="component" value="Unassembled WGS sequence"/>
</dbReference>